<dbReference type="EMBL" id="VICG01000013">
    <property type="protein sequence ID" value="KAA8565675.1"/>
    <property type="molecule type" value="Genomic_DNA"/>
</dbReference>
<proteinExistence type="predicted"/>
<comment type="caution">
    <text evidence="1">The sequence shown here is derived from an EMBL/GenBank/DDBJ whole genome shotgun (WGS) entry which is preliminary data.</text>
</comment>
<dbReference type="Proteomes" id="UP000322873">
    <property type="component" value="Unassembled WGS sequence"/>
</dbReference>
<sequence length="128" mass="14944">MFFTAYGPASAARTGIKALMERIGAKKFKCLFPAEHELSLSESKVQRSRNCKKLLVLKFKYPKMISLALPMMTKMPQSMSRSLVMLSRLQKLERLSRRLWEKRWVQPKPRCMAFHRNFTPSLLPMPIL</sequence>
<dbReference type="AlphaFoldDB" id="A0A5M9JES4"/>
<reference evidence="1 2" key="1">
    <citation type="submission" date="2019-06" db="EMBL/GenBank/DDBJ databases">
        <title>Genome Sequence of the Brown Rot Fungal Pathogen Monilinia fructicola.</title>
        <authorList>
            <person name="De Miccolis Angelini R.M."/>
            <person name="Landi L."/>
            <person name="Abate D."/>
            <person name="Pollastro S."/>
            <person name="Romanazzi G."/>
            <person name="Faretra F."/>
        </authorList>
    </citation>
    <scope>NUCLEOTIDE SEQUENCE [LARGE SCALE GENOMIC DNA]</scope>
    <source>
        <strain evidence="1 2">Mfrc123</strain>
    </source>
</reference>
<evidence type="ECO:0000313" key="1">
    <source>
        <dbReference type="EMBL" id="KAA8565675.1"/>
    </source>
</evidence>
<keyword evidence="2" id="KW-1185">Reference proteome</keyword>
<gene>
    <name evidence="1" type="ORF">EYC84_009525</name>
</gene>
<accession>A0A5M9JES4</accession>
<evidence type="ECO:0000313" key="2">
    <source>
        <dbReference type="Proteomes" id="UP000322873"/>
    </source>
</evidence>
<organism evidence="1 2">
    <name type="scientific">Monilinia fructicola</name>
    <name type="common">Brown rot fungus</name>
    <name type="synonym">Ciboria fructicola</name>
    <dbReference type="NCBI Taxonomy" id="38448"/>
    <lineage>
        <taxon>Eukaryota</taxon>
        <taxon>Fungi</taxon>
        <taxon>Dikarya</taxon>
        <taxon>Ascomycota</taxon>
        <taxon>Pezizomycotina</taxon>
        <taxon>Leotiomycetes</taxon>
        <taxon>Helotiales</taxon>
        <taxon>Sclerotiniaceae</taxon>
        <taxon>Monilinia</taxon>
    </lineage>
</organism>
<name>A0A5M9JES4_MONFR</name>
<protein>
    <submittedName>
        <fullName evidence="1">Uncharacterized protein</fullName>
    </submittedName>
</protein>